<evidence type="ECO:0000313" key="3">
    <source>
        <dbReference type="EMBL" id="MFC6592905.1"/>
    </source>
</evidence>
<feature type="domain" description="ChlI/MoxR AAA lid" evidence="1">
    <location>
        <begin position="65"/>
        <end position="134"/>
    </location>
</feature>
<evidence type="ECO:0000313" key="2">
    <source>
        <dbReference type="EMBL" id="MFC6592626.1"/>
    </source>
</evidence>
<dbReference type="InterPro" id="IPR041628">
    <property type="entry name" value="ChlI/MoxR_AAA_lid"/>
</dbReference>
<dbReference type="RefSeq" id="WP_380083745.1">
    <property type="nucleotide sequence ID" value="NZ_JBHSWD010000002.1"/>
</dbReference>
<organism evidence="3 4">
    <name type="scientific">Deinococcus lacus</name>
    <dbReference type="NCBI Taxonomy" id="392561"/>
    <lineage>
        <taxon>Bacteria</taxon>
        <taxon>Thermotogati</taxon>
        <taxon>Deinococcota</taxon>
        <taxon>Deinococci</taxon>
        <taxon>Deinococcales</taxon>
        <taxon>Deinococcaceae</taxon>
        <taxon>Deinococcus</taxon>
    </lineage>
</organism>
<dbReference type="InterPro" id="IPR050764">
    <property type="entry name" value="CbbQ/NirQ/NorQ/GpvN"/>
</dbReference>
<dbReference type="PANTHER" id="PTHR42759:SF5">
    <property type="entry name" value="METHANOL DEHYDROGENASE REGULATOR"/>
    <property type="match status" value="1"/>
</dbReference>
<reference evidence="3" key="3">
    <citation type="submission" date="2024-09" db="EMBL/GenBank/DDBJ databases">
        <authorList>
            <person name="Sun Q."/>
            <person name="Mori K."/>
        </authorList>
    </citation>
    <scope>NUCLEOTIDE SEQUENCE</scope>
    <source>
        <strain evidence="3">NBRC 112440</strain>
    </source>
</reference>
<dbReference type="InterPro" id="IPR027417">
    <property type="entry name" value="P-loop_NTPase"/>
</dbReference>
<comment type="caution">
    <text evidence="3">The sequence shown here is derived from an EMBL/GenBank/DDBJ whole genome shotgun (WGS) entry which is preliminary data.</text>
</comment>
<dbReference type="Pfam" id="PF17863">
    <property type="entry name" value="AAA_lid_2"/>
    <property type="match status" value="1"/>
</dbReference>
<dbReference type="Proteomes" id="UP001596297">
    <property type="component" value="Unassembled WGS sequence"/>
</dbReference>
<dbReference type="EMBL" id="JBHSWD010000002">
    <property type="protein sequence ID" value="MFC6592905.1"/>
    <property type="molecule type" value="Genomic_DNA"/>
</dbReference>
<gene>
    <name evidence="2" type="ORF">ACFP81_11910</name>
    <name evidence="3" type="ORF">ACFP81_13455</name>
</gene>
<protein>
    <submittedName>
        <fullName evidence="3">AAA family ATPase</fullName>
    </submittedName>
</protein>
<dbReference type="SUPFAM" id="SSF52540">
    <property type="entry name" value="P-loop containing nucleoside triphosphate hydrolases"/>
    <property type="match status" value="1"/>
</dbReference>
<keyword evidence="4" id="KW-1185">Reference proteome</keyword>
<dbReference type="Gene3D" id="1.10.8.80">
    <property type="entry name" value="Magnesium chelatase subunit I, C-Terminal domain"/>
    <property type="match status" value="1"/>
</dbReference>
<proteinExistence type="predicted"/>
<accession>A0ABW1YEZ6</accession>
<reference evidence="3" key="1">
    <citation type="journal article" date="2014" name="Int. J. Syst. Evol. Microbiol.">
        <title>Complete genome of a new Firmicutes species belonging to the dominant human colonic microbiota ('Ruminococcus bicirculans') reveals two chromosomes and a selective capacity to utilize plant glucans.</title>
        <authorList>
            <consortium name="NISC Comparative Sequencing Program"/>
            <person name="Wegmann U."/>
            <person name="Louis P."/>
            <person name="Goesmann A."/>
            <person name="Henrissat B."/>
            <person name="Duncan S.H."/>
            <person name="Flint H.J."/>
        </authorList>
    </citation>
    <scope>NUCLEOTIDE SEQUENCE</scope>
    <source>
        <strain evidence="3">NBRC 112440</strain>
    </source>
</reference>
<evidence type="ECO:0000259" key="1">
    <source>
        <dbReference type="Pfam" id="PF17863"/>
    </source>
</evidence>
<dbReference type="PANTHER" id="PTHR42759">
    <property type="entry name" value="MOXR FAMILY PROTEIN"/>
    <property type="match status" value="1"/>
</dbReference>
<dbReference type="EMBL" id="JBHSWD010000002">
    <property type="protein sequence ID" value="MFC6592626.1"/>
    <property type="molecule type" value="Genomic_DNA"/>
</dbReference>
<sequence length="155" mass="16571">MLKLSVGYPDPEEEVQMLARLQSQHPIEALQPVATPQDLLEAQREVRLLPVSPDIQRYIAQVVAATRQHPAIRAGAGPRASLGVQAVAQALSYLQGHGFVTPDAVKEAARGVLPHRLLLNIEARLAETSAADLTEEILKTVAVPAEGLPVAGQTL</sequence>
<evidence type="ECO:0000313" key="4">
    <source>
        <dbReference type="Proteomes" id="UP001596297"/>
    </source>
</evidence>
<name>A0ABW1YEZ6_9DEIO</name>
<reference evidence="4" key="2">
    <citation type="journal article" date="2019" name="Int. J. Syst. Evol. Microbiol.">
        <title>The Global Catalogue of Microorganisms (GCM) 10K type strain sequencing project: providing services to taxonomists for standard genome sequencing and annotation.</title>
        <authorList>
            <consortium name="The Broad Institute Genomics Platform"/>
            <consortium name="The Broad Institute Genome Sequencing Center for Infectious Disease"/>
            <person name="Wu L."/>
            <person name="Ma J."/>
        </authorList>
    </citation>
    <scope>NUCLEOTIDE SEQUENCE [LARGE SCALE GENOMIC DNA]</scope>
    <source>
        <strain evidence="4">CGMCC 1.15772</strain>
    </source>
</reference>